<sequence length="529" mass="60494">MYKWLVRILGTIFRFCDRPVPPARALLKRRRSNSTLFSTVDTDEIPAKRPRLDCFIHQVKNSLYNAASLFGFPFQLTTKPMVTSACNGTRNVAPSGEVLSNSSSCELTSSGSWNNMLKLGNKSPNGISDYPKIRVTVTRDQPRRVLPSFGFTLSSEGYNRRPGGRRHSRGNPESSLMWKPQEQVVTEMISEEGGKGLRRPHCTVEEGVQKEEREKYRRLLERLKEGGHGNSVPPVTSAHHSSQRSQMDILKTKGWGEEQSHGVKTTQFVPKQYRVVETRGPLCSVRSEKRCSKGKISDTEKTVGIRLENDGRRGHQLEPDLSEEVSARLRLGSGSNGILRRKMSILETKEKNCSGKERVKRTDDLLELTEQPVDFLIQDMEKEISNALGHGPQDEILSSAFKLRITRGDIQTLKNCHWLNDEVIDLRKKCLKYLDSMGQKGHRICEILLQYLQDESKTKRNIDLNLLEWTHYSMKPHEIPQQLNGSDCGMFTCKYADYIARDKPITFTQHQMPLFRKKMVWEIIHQQLL</sequence>
<feature type="region of interest" description="Disordered" evidence="5">
    <location>
        <begin position="149"/>
        <end position="177"/>
    </location>
</feature>
<dbReference type="PANTHER" id="PTHR12606">
    <property type="entry name" value="SENTRIN/SUMO-SPECIFIC PROTEASE"/>
    <property type="match status" value="1"/>
</dbReference>
<gene>
    <name evidence="7" type="ORF">Cadr_000000532</name>
</gene>
<comment type="caution">
    <text evidence="7">The sequence shown here is derived from an EMBL/GenBank/DDBJ whole genome shotgun (WGS) entry which is preliminary data.</text>
</comment>
<name>A0A5N4EI27_CAMDR</name>
<dbReference type="Pfam" id="PF02902">
    <property type="entry name" value="Peptidase_C48"/>
    <property type="match status" value="1"/>
</dbReference>
<dbReference type="GO" id="GO:0005634">
    <property type="term" value="C:nucleus"/>
    <property type="evidence" value="ECO:0007669"/>
    <property type="project" value="TreeGrafter"/>
</dbReference>
<dbReference type="GO" id="GO:0016929">
    <property type="term" value="F:deSUMOylase activity"/>
    <property type="evidence" value="ECO:0007669"/>
    <property type="project" value="TreeGrafter"/>
</dbReference>
<dbReference type="SUPFAM" id="SSF54001">
    <property type="entry name" value="Cysteine proteinases"/>
    <property type="match status" value="1"/>
</dbReference>
<dbReference type="GO" id="GO:0006508">
    <property type="term" value="P:proteolysis"/>
    <property type="evidence" value="ECO:0007669"/>
    <property type="project" value="UniProtKB-KW"/>
</dbReference>
<dbReference type="InterPro" id="IPR003653">
    <property type="entry name" value="Peptidase_C48_C"/>
</dbReference>
<evidence type="ECO:0000313" key="7">
    <source>
        <dbReference type="EMBL" id="KAB1283168.1"/>
    </source>
</evidence>
<organism evidence="7 8">
    <name type="scientific">Camelus dromedarius</name>
    <name type="common">Dromedary</name>
    <name type="synonym">Arabian camel</name>
    <dbReference type="NCBI Taxonomy" id="9838"/>
    <lineage>
        <taxon>Eukaryota</taxon>
        <taxon>Metazoa</taxon>
        <taxon>Chordata</taxon>
        <taxon>Craniata</taxon>
        <taxon>Vertebrata</taxon>
        <taxon>Euteleostomi</taxon>
        <taxon>Mammalia</taxon>
        <taxon>Eutheria</taxon>
        <taxon>Laurasiatheria</taxon>
        <taxon>Artiodactyla</taxon>
        <taxon>Tylopoda</taxon>
        <taxon>Camelidae</taxon>
        <taxon>Camelus</taxon>
    </lineage>
</organism>
<keyword evidence="4" id="KW-0788">Thiol protease</keyword>
<proteinExistence type="inferred from homology"/>
<keyword evidence="2 7" id="KW-0645">Protease</keyword>
<dbReference type="AlphaFoldDB" id="A0A5N4EI27"/>
<dbReference type="InterPro" id="IPR038765">
    <property type="entry name" value="Papain-like_cys_pep_sf"/>
</dbReference>
<dbReference type="Proteomes" id="UP000299084">
    <property type="component" value="Unassembled WGS sequence"/>
</dbReference>
<dbReference type="EMBL" id="JWIN03000001">
    <property type="protein sequence ID" value="KAB1283168.1"/>
    <property type="molecule type" value="Genomic_DNA"/>
</dbReference>
<evidence type="ECO:0000256" key="2">
    <source>
        <dbReference type="ARBA" id="ARBA00022670"/>
    </source>
</evidence>
<evidence type="ECO:0000259" key="6">
    <source>
        <dbReference type="Pfam" id="PF02902"/>
    </source>
</evidence>
<evidence type="ECO:0000256" key="1">
    <source>
        <dbReference type="ARBA" id="ARBA00005234"/>
    </source>
</evidence>
<dbReference type="STRING" id="9838.ENSCDRP00005006010"/>
<accession>A0A5N4EI27</accession>
<keyword evidence="8" id="KW-1185">Reference proteome</keyword>
<dbReference type="PANTHER" id="PTHR12606:SF11">
    <property type="entry name" value="SENTRIN-SPECIFIC PROTEASE 2"/>
    <property type="match status" value="1"/>
</dbReference>
<evidence type="ECO:0000256" key="4">
    <source>
        <dbReference type="ARBA" id="ARBA00022807"/>
    </source>
</evidence>
<evidence type="ECO:0000313" key="8">
    <source>
        <dbReference type="Proteomes" id="UP000299084"/>
    </source>
</evidence>
<feature type="region of interest" description="Disordered" evidence="5">
    <location>
        <begin position="225"/>
        <end position="245"/>
    </location>
</feature>
<keyword evidence="3" id="KW-0378">Hydrolase</keyword>
<evidence type="ECO:0000256" key="5">
    <source>
        <dbReference type="SAM" id="MobiDB-lite"/>
    </source>
</evidence>
<comment type="similarity">
    <text evidence="1">Belongs to the peptidase C48 family.</text>
</comment>
<reference evidence="7 8" key="1">
    <citation type="journal article" date="2019" name="Mol. Ecol. Resour.">
        <title>Improving Illumina assemblies with Hi-C and long reads: an example with the North African dromedary.</title>
        <authorList>
            <person name="Elbers J.P."/>
            <person name="Rogers M.F."/>
            <person name="Perelman P.L."/>
            <person name="Proskuryakova A.A."/>
            <person name="Serdyukova N.A."/>
            <person name="Johnson W.E."/>
            <person name="Horin P."/>
            <person name="Corander J."/>
            <person name="Murphy D."/>
            <person name="Burger P.A."/>
        </authorList>
    </citation>
    <scope>NUCLEOTIDE SEQUENCE [LARGE SCALE GENOMIC DNA]</scope>
    <source>
        <strain evidence="7">Drom800</strain>
        <tissue evidence="7">Blood</tissue>
    </source>
</reference>
<dbReference type="Gene3D" id="3.40.395.10">
    <property type="entry name" value="Adenoviral Proteinase, Chain A"/>
    <property type="match status" value="2"/>
</dbReference>
<protein>
    <submittedName>
        <fullName evidence="7">Sentrin-specific protease 2</fullName>
    </submittedName>
</protein>
<feature type="domain" description="Ubiquitin-like protease family profile" evidence="6">
    <location>
        <begin position="413"/>
        <end position="521"/>
    </location>
</feature>
<evidence type="ECO:0000256" key="3">
    <source>
        <dbReference type="ARBA" id="ARBA00022801"/>
    </source>
</evidence>
<dbReference type="GO" id="GO:0016926">
    <property type="term" value="P:protein desumoylation"/>
    <property type="evidence" value="ECO:0007669"/>
    <property type="project" value="TreeGrafter"/>
</dbReference>